<dbReference type="InterPro" id="IPR050857">
    <property type="entry name" value="D-2-hydroxyacid_DH"/>
</dbReference>
<dbReference type="Pfam" id="PF02826">
    <property type="entry name" value="2-Hacid_dh_C"/>
    <property type="match status" value="1"/>
</dbReference>
<dbReference type="EMBL" id="QGKM01000023">
    <property type="protein sequence ID" value="PWQ97674.1"/>
    <property type="molecule type" value="Genomic_DNA"/>
</dbReference>
<reference evidence="7 8" key="1">
    <citation type="submission" date="2018-05" db="EMBL/GenBank/DDBJ databases">
        <title>Leucothrix arctica sp. nov., isolated from Arctic seawater.</title>
        <authorList>
            <person name="Choi A."/>
            <person name="Baek K."/>
        </authorList>
    </citation>
    <scope>NUCLEOTIDE SEQUENCE [LARGE SCALE GENOMIC DNA]</scope>
    <source>
        <strain evidence="7 8">JCM 18388</strain>
    </source>
</reference>
<dbReference type="GO" id="GO:0051287">
    <property type="term" value="F:NAD binding"/>
    <property type="evidence" value="ECO:0007669"/>
    <property type="project" value="InterPro"/>
</dbReference>
<evidence type="ECO:0000256" key="3">
    <source>
        <dbReference type="ARBA" id="ARBA00023027"/>
    </source>
</evidence>
<dbReference type="InterPro" id="IPR036291">
    <property type="entry name" value="NAD(P)-bd_dom_sf"/>
</dbReference>
<dbReference type="PANTHER" id="PTHR42789:SF1">
    <property type="entry name" value="D-ISOMER SPECIFIC 2-HYDROXYACID DEHYDROGENASE FAMILY PROTEIN (AFU_ORTHOLOGUE AFUA_6G10090)"/>
    <property type="match status" value="1"/>
</dbReference>
<proteinExistence type="inferred from homology"/>
<dbReference type="InterPro" id="IPR006139">
    <property type="entry name" value="D-isomer_2_OHA_DH_cat_dom"/>
</dbReference>
<evidence type="ECO:0000256" key="4">
    <source>
        <dbReference type="RuleBase" id="RU003719"/>
    </source>
</evidence>
<evidence type="ECO:0000256" key="2">
    <source>
        <dbReference type="ARBA" id="ARBA00023002"/>
    </source>
</evidence>
<protein>
    <submittedName>
        <fullName evidence="7">3-phosphoglycerate dehydrogenase</fullName>
    </submittedName>
</protein>
<evidence type="ECO:0000259" key="5">
    <source>
        <dbReference type="Pfam" id="PF00389"/>
    </source>
</evidence>
<evidence type="ECO:0000256" key="1">
    <source>
        <dbReference type="ARBA" id="ARBA00005854"/>
    </source>
</evidence>
<dbReference type="InterPro" id="IPR006140">
    <property type="entry name" value="D-isomer_DH_NAD-bd"/>
</dbReference>
<gene>
    <name evidence="7" type="ORF">DKW60_09860</name>
</gene>
<comment type="caution">
    <text evidence="7">The sequence shown here is derived from an EMBL/GenBank/DDBJ whole genome shotgun (WGS) entry which is preliminary data.</text>
</comment>
<dbReference type="SUPFAM" id="SSF52283">
    <property type="entry name" value="Formate/glycerate dehydrogenase catalytic domain-like"/>
    <property type="match status" value="1"/>
</dbReference>
<evidence type="ECO:0000313" key="7">
    <source>
        <dbReference type="EMBL" id="PWQ97674.1"/>
    </source>
</evidence>
<dbReference type="OrthoDB" id="9805416at2"/>
<dbReference type="PANTHER" id="PTHR42789">
    <property type="entry name" value="D-ISOMER SPECIFIC 2-HYDROXYACID DEHYDROGENASE FAMILY PROTEIN (AFU_ORTHOLOGUE AFUA_6G10090)"/>
    <property type="match status" value="1"/>
</dbReference>
<name>A0A317CGI2_9GAMM</name>
<comment type="similarity">
    <text evidence="1 4">Belongs to the D-isomer specific 2-hydroxyacid dehydrogenase family.</text>
</comment>
<dbReference type="GO" id="GO:0016616">
    <property type="term" value="F:oxidoreductase activity, acting on the CH-OH group of donors, NAD or NADP as acceptor"/>
    <property type="evidence" value="ECO:0007669"/>
    <property type="project" value="InterPro"/>
</dbReference>
<dbReference type="Pfam" id="PF00389">
    <property type="entry name" value="2-Hacid_dh"/>
    <property type="match status" value="1"/>
</dbReference>
<evidence type="ECO:0000259" key="6">
    <source>
        <dbReference type="Pfam" id="PF02826"/>
    </source>
</evidence>
<keyword evidence="2 4" id="KW-0560">Oxidoreductase</keyword>
<evidence type="ECO:0000313" key="8">
    <source>
        <dbReference type="Proteomes" id="UP000245539"/>
    </source>
</evidence>
<dbReference type="SUPFAM" id="SSF51735">
    <property type="entry name" value="NAD(P)-binding Rossmann-fold domains"/>
    <property type="match status" value="1"/>
</dbReference>
<dbReference type="RefSeq" id="WP_109837489.1">
    <property type="nucleotide sequence ID" value="NZ_QGKM01000023.1"/>
</dbReference>
<dbReference type="Proteomes" id="UP000245539">
    <property type="component" value="Unassembled WGS sequence"/>
</dbReference>
<dbReference type="CDD" id="cd12169">
    <property type="entry name" value="PGDH_like_1"/>
    <property type="match status" value="1"/>
</dbReference>
<accession>A0A317CGI2</accession>
<dbReference type="Gene3D" id="3.40.50.720">
    <property type="entry name" value="NAD(P)-binding Rossmann-like Domain"/>
    <property type="match status" value="2"/>
</dbReference>
<dbReference type="AlphaFoldDB" id="A0A317CGI2"/>
<keyword evidence="3" id="KW-0520">NAD</keyword>
<feature type="domain" description="D-isomer specific 2-hydroxyacid dehydrogenase catalytic" evidence="5">
    <location>
        <begin position="19"/>
        <end position="315"/>
    </location>
</feature>
<organism evidence="7 8">
    <name type="scientific">Leucothrix pacifica</name>
    <dbReference type="NCBI Taxonomy" id="1247513"/>
    <lineage>
        <taxon>Bacteria</taxon>
        <taxon>Pseudomonadati</taxon>
        <taxon>Pseudomonadota</taxon>
        <taxon>Gammaproteobacteria</taxon>
        <taxon>Thiotrichales</taxon>
        <taxon>Thiotrichaceae</taxon>
        <taxon>Leucothrix</taxon>
    </lineage>
</organism>
<keyword evidence="8" id="KW-1185">Reference proteome</keyword>
<feature type="domain" description="D-isomer specific 2-hydroxyacid dehydrogenase NAD-binding" evidence="6">
    <location>
        <begin position="111"/>
        <end position="289"/>
    </location>
</feature>
<sequence length="320" mass="34943">MKIAVLDDYQDVVRTLDCFKQLADHDVTVFTTPPASKAELVERLQGFEALVLIRERTIIDDELLAQLPDLKLISQTGKISNHIDLATCSKHGVLIAEGRGSPVAPSELTWALIMASSRHIVPYAENFKQGQWQQSGTLGLGRALNGLRLGIWGYGKIGQRIAKYGKAFGMEILVWGREPSREKALADGFQVAASKQDFFAQSDVMSLHLRLNDATRGCVTADDLALMKTDALLVNTSRAELIESGALYSALQAGRPGFAAVDVYENEPAGPDKEPLISLPNVLASPHLGYVEQGGYELYFRIAFDNVIAFAEGRPENIAT</sequence>